<keyword evidence="2" id="KW-0645">Protease</keyword>
<evidence type="ECO:0000256" key="2">
    <source>
        <dbReference type="ARBA" id="ARBA00022670"/>
    </source>
</evidence>
<evidence type="ECO:0000256" key="3">
    <source>
        <dbReference type="ARBA" id="ARBA00022750"/>
    </source>
</evidence>
<feature type="domain" description="Peptidase A1" evidence="6">
    <location>
        <begin position="96"/>
        <end position="421"/>
    </location>
</feature>
<dbReference type="Proteomes" id="UP001600888">
    <property type="component" value="Unassembled WGS sequence"/>
</dbReference>
<dbReference type="EMBL" id="JBAWTH010000170">
    <property type="protein sequence ID" value="KAL2273907.1"/>
    <property type="molecule type" value="Genomic_DNA"/>
</dbReference>
<dbReference type="InterPro" id="IPR034163">
    <property type="entry name" value="Aspergillopepsin-like_cat_dom"/>
</dbReference>
<dbReference type="InterPro" id="IPR021109">
    <property type="entry name" value="Peptidase_aspartic_dom_sf"/>
</dbReference>
<accession>A0ABR4DU61</accession>
<dbReference type="SUPFAM" id="SSF50630">
    <property type="entry name" value="Acid proteases"/>
    <property type="match status" value="1"/>
</dbReference>
<comment type="caution">
    <text evidence="7">The sequence shown here is derived from an EMBL/GenBank/DDBJ whole genome shotgun (WGS) entry which is preliminary data.</text>
</comment>
<organism evidence="7 8">
    <name type="scientific">Diaporthe vaccinii</name>
    <dbReference type="NCBI Taxonomy" id="105482"/>
    <lineage>
        <taxon>Eukaryota</taxon>
        <taxon>Fungi</taxon>
        <taxon>Dikarya</taxon>
        <taxon>Ascomycota</taxon>
        <taxon>Pezizomycotina</taxon>
        <taxon>Sordariomycetes</taxon>
        <taxon>Sordariomycetidae</taxon>
        <taxon>Diaporthales</taxon>
        <taxon>Diaporthaceae</taxon>
        <taxon>Diaporthe</taxon>
        <taxon>Diaporthe eres species complex</taxon>
    </lineage>
</organism>
<reference evidence="7 8" key="1">
    <citation type="submission" date="2024-03" db="EMBL/GenBank/DDBJ databases">
        <title>A high-quality draft genome sequence of Diaporthe vaccinii, a causative agent of upright dieback and viscid rot disease in cranberry plants.</title>
        <authorList>
            <person name="Sarrasin M."/>
            <person name="Lang B.F."/>
            <person name="Burger G."/>
        </authorList>
    </citation>
    <scope>NUCLEOTIDE SEQUENCE [LARGE SCALE GENOMIC DNA]</scope>
    <source>
        <strain evidence="7 8">IS7</strain>
    </source>
</reference>
<name>A0ABR4DU61_9PEZI</name>
<dbReference type="PANTHER" id="PTHR47966:SF2">
    <property type="entry name" value="ASPERGILLOPEPSIN-1-RELATED"/>
    <property type="match status" value="1"/>
</dbReference>
<dbReference type="Pfam" id="PF00026">
    <property type="entry name" value="Asp"/>
    <property type="match status" value="1"/>
</dbReference>
<keyword evidence="5" id="KW-0732">Signal</keyword>
<dbReference type="InterPro" id="IPR033121">
    <property type="entry name" value="PEPTIDASE_A1"/>
</dbReference>
<evidence type="ECO:0000256" key="1">
    <source>
        <dbReference type="ARBA" id="ARBA00007447"/>
    </source>
</evidence>
<protein>
    <recommendedName>
        <fullName evidence="6">Peptidase A1 domain-containing protein</fullName>
    </recommendedName>
</protein>
<keyword evidence="8" id="KW-1185">Reference proteome</keyword>
<evidence type="ECO:0000259" key="6">
    <source>
        <dbReference type="PROSITE" id="PS51767"/>
    </source>
</evidence>
<proteinExistence type="inferred from homology"/>
<evidence type="ECO:0000313" key="7">
    <source>
        <dbReference type="EMBL" id="KAL2273907.1"/>
    </source>
</evidence>
<evidence type="ECO:0000256" key="5">
    <source>
        <dbReference type="SAM" id="SignalP"/>
    </source>
</evidence>
<dbReference type="PROSITE" id="PS51767">
    <property type="entry name" value="PEPTIDASE_A1"/>
    <property type="match status" value="1"/>
</dbReference>
<comment type="similarity">
    <text evidence="1">Belongs to the peptidase A1 family.</text>
</comment>
<feature type="chain" id="PRO_5046068009" description="Peptidase A1 domain-containing protein" evidence="5">
    <location>
        <begin position="25"/>
        <end position="427"/>
    </location>
</feature>
<keyword evidence="4" id="KW-0378">Hydrolase</keyword>
<dbReference type="PANTHER" id="PTHR47966">
    <property type="entry name" value="BETA-SITE APP-CLEAVING ENZYME, ISOFORM A-RELATED"/>
    <property type="match status" value="1"/>
</dbReference>
<dbReference type="PRINTS" id="PR00792">
    <property type="entry name" value="PEPSIN"/>
</dbReference>
<dbReference type="InterPro" id="IPR001461">
    <property type="entry name" value="Aspartic_peptidase_A1"/>
</dbReference>
<keyword evidence="3" id="KW-0064">Aspartyl protease</keyword>
<gene>
    <name evidence="7" type="ORF">FJTKL_03994</name>
</gene>
<dbReference type="CDD" id="cd06097">
    <property type="entry name" value="Aspergillopepsin_like"/>
    <property type="match status" value="1"/>
</dbReference>
<evidence type="ECO:0000313" key="8">
    <source>
        <dbReference type="Proteomes" id="UP001600888"/>
    </source>
</evidence>
<evidence type="ECO:0000256" key="4">
    <source>
        <dbReference type="ARBA" id="ARBA00022801"/>
    </source>
</evidence>
<feature type="signal peptide" evidence="5">
    <location>
        <begin position="1"/>
        <end position="24"/>
    </location>
</feature>
<dbReference type="Gene3D" id="2.40.70.10">
    <property type="entry name" value="Acid Proteases"/>
    <property type="match status" value="2"/>
</dbReference>
<sequence>MQISSTNMQLICTCLSLLVSTALCLVPSVGTFTLDTIPNRGFKGRNGTAAYLRAVAKYAHLADKDGVNKVTYPSDTNSSDQLGEIVGFNEENDREWLCPVKIGTPGQTLNLDLDTGSADLWVFTPESAQYPGSLGNRSIFDTNSSSTVRHQDGRTWTITYGDGTFAGGNVVTDIVELGNLKVKNATIEIATHYSSSLVDYDVFLSGLMGLAINLSTTITADDNQAKDGETYGIISQLKAQGIDSIGVDLEYHNKGTFTFGRANTSAYLGEMHYQPVMPGKGYWQVQISTVRYADSNETLVHAWPTIVDTGTSLMLMGSDDIVQDYWNLVPSAKYSFSEYGYVFLCNETLPDFHFGFAETWSEFTVPGRYINYSETVGGTMSNEWCYGGLQSSDIGVTIMGDVFLKAVYVDFNIAKESVGFARKHLQS</sequence>